<dbReference type="OrthoDB" id="3295094at2"/>
<evidence type="ECO:0000313" key="1">
    <source>
        <dbReference type="EMBL" id="GEC18368.1"/>
    </source>
</evidence>
<sequence>MSPRRARPVTDGCTVTVCRGCCCGTERKHPGVDHTGQVAALVAGVGDAGRVRVTDCLDACERSNVVVVGPSPAGRRAGARPTWLANVLHPETVAEVVDWVRGGGPGVGDPPGLLDLCVFTPSRRARMEAGEI</sequence>
<dbReference type="Proteomes" id="UP000320338">
    <property type="component" value="Unassembled WGS sequence"/>
</dbReference>
<organism evidence="1 2">
    <name type="scientific">Pseudonocardia hydrocarbonoxydans</name>
    <dbReference type="NCBI Taxonomy" id="76726"/>
    <lineage>
        <taxon>Bacteria</taxon>
        <taxon>Bacillati</taxon>
        <taxon>Actinomycetota</taxon>
        <taxon>Actinomycetes</taxon>
        <taxon>Pseudonocardiales</taxon>
        <taxon>Pseudonocardiaceae</taxon>
        <taxon>Pseudonocardia</taxon>
    </lineage>
</organism>
<dbReference type="AlphaFoldDB" id="A0A4Y3WIM2"/>
<accession>A0A4Y3WIM2</accession>
<name>A0A4Y3WIM2_9PSEU</name>
<dbReference type="EMBL" id="BJNG01000005">
    <property type="protein sequence ID" value="GEC18368.1"/>
    <property type="molecule type" value="Genomic_DNA"/>
</dbReference>
<protein>
    <recommendedName>
        <fullName evidence="3">(2Fe-2S) ferredoxin domain-containing protein</fullName>
    </recommendedName>
</protein>
<keyword evidence="2" id="KW-1185">Reference proteome</keyword>
<evidence type="ECO:0008006" key="3">
    <source>
        <dbReference type="Google" id="ProtNLM"/>
    </source>
</evidence>
<proteinExistence type="predicted"/>
<evidence type="ECO:0000313" key="2">
    <source>
        <dbReference type="Proteomes" id="UP000320338"/>
    </source>
</evidence>
<reference evidence="1 2" key="1">
    <citation type="submission" date="2019-06" db="EMBL/GenBank/DDBJ databases">
        <title>Whole genome shotgun sequence of Pseudonocardia hydrocarbonoxydans NBRC 14498.</title>
        <authorList>
            <person name="Hosoyama A."/>
            <person name="Uohara A."/>
            <person name="Ohji S."/>
            <person name="Ichikawa N."/>
        </authorList>
    </citation>
    <scope>NUCLEOTIDE SEQUENCE [LARGE SCALE GENOMIC DNA]</scope>
    <source>
        <strain evidence="1 2">NBRC 14498</strain>
    </source>
</reference>
<gene>
    <name evidence="1" type="ORF">PHY01_06510</name>
</gene>
<comment type="caution">
    <text evidence="1">The sequence shown here is derived from an EMBL/GenBank/DDBJ whole genome shotgun (WGS) entry which is preliminary data.</text>
</comment>